<feature type="region of interest" description="Disordered" evidence="1">
    <location>
        <begin position="55"/>
        <end position="127"/>
    </location>
</feature>
<feature type="transmembrane region" description="Helical" evidence="2">
    <location>
        <begin position="132"/>
        <end position="151"/>
    </location>
</feature>
<evidence type="ECO:0000256" key="2">
    <source>
        <dbReference type="SAM" id="Phobius"/>
    </source>
</evidence>
<comment type="caution">
    <text evidence="3">The sequence shown here is derived from an EMBL/GenBank/DDBJ whole genome shotgun (WGS) entry which is preliminary data.</text>
</comment>
<evidence type="ECO:0000313" key="4">
    <source>
        <dbReference type="Proteomes" id="UP000236634"/>
    </source>
</evidence>
<evidence type="ECO:0000313" key="3">
    <source>
        <dbReference type="EMBL" id="PNP95177.1"/>
    </source>
</evidence>
<keyword evidence="2" id="KW-1133">Transmembrane helix</keyword>
<name>A0A2K0XKW5_9BACT</name>
<accession>A0A2K0XKW5</accession>
<evidence type="ECO:0000256" key="1">
    <source>
        <dbReference type="SAM" id="MobiDB-lite"/>
    </source>
</evidence>
<sequence>MQVKCPKCRLRYETNIPFGMTEVSCVCPRCGTPFTHLVDSQQEEDSVGEFDRTEGVYNQQTPTDSPQGGALDNEETSSDTPAGRISTTSRQSSSEILDWQKPNASTASKPSRPSSMAGKATPTQQQKQQGHFYTSCTFIFFVVLIMVVFSIRSCWKSAKTHEYNGASLSETTMGVPSQDDNLTAVQDESVDPYDEIHPGKAPSWIQGNWKFTTEYGDILLSIHGNKITESIDGEKSSGTFYYENRKLVCDFGDPNNIMIYRLDVERQQIDAGNGMLMTKE</sequence>
<dbReference type="AlphaFoldDB" id="A0A2K0XKW5"/>
<proteinExistence type="predicted"/>
<feature type="compositionally biased region" description="Polar residues" evidence="1">
    <location>
        <begin position="85"/>
        <end position="95"/>
    </location>
</feature>
<reference evidence="3 4" key="1">
    <citation type="submission" date="2017-03" db="EMBL/GenBank/DDBJ databases">
        <authorList>
            <person name="Afonso C.L."/>
            <person name="Miller P.J."/>
            <person name="Scott M.A."/>
            <person name="Spackman E."/>
            <person name="Goraichik I."/>
            <person name="Dimitrov K.M."/>
            <person name="Suarez D.L."/>
            <person name="Swayne D.E."/>
        </authorList>
    </citation>
    <scope>NUCLEOTIDE SEQUENCE [LARGE SCALE GENOMIC DNA]</scope>
    <source>
        <strain evidence="3 4">DNF00076</strain>
    </source>
</reference>
<feature type="compositionally biased region" description="Polar residues" evidence="1">
    <location>
        <begin position="102"/>
        <end position="114"/>
    </location>
</feature>
<dbReference type="EMBL" id="NBAX01000004">
    <property type="protein sequence ID" value="PNP95177.1"/>
    <property type="molecule type" value="Genomic_DNA"/>
</dbReference>
<dbReference type="Proteomes" id="UP000236634">
    <property type="component" value="Unassembled WGS sequence"/>
</dbReference>
<feature type="compositionally biased region" description="Polar residues" evidence="1">
    <location>
        <begin position="56"/>
        <end position="66"/>
    </location>
</feature>
<keyword evidence="2" id="KW-0812">Transmembrane</keyword>
<organism evidence="3 4">
    <name type="scientific">Hoylesella timonensis</name>
    <dbReference type="NCBI Taxonomy" id="386414"/>
    <lineage>
        <taxon>Bacteria</taxon>
        <taxon>Pseudomonadati</taxon>
        <taxon>Bacteroidota</taxon>
        <taxon>Bacteroidia</taxon>
        <taxon>Bacteroidales</taxon>
        <taxon>Prevotellaceae</taxon>
        <taxon>Hoylesella</taxon>
    </lineage>
</organism>
<keyword evidence="2" id="KW-0472">Membrane</keyword>
<gene>
    <name evidence="3" type="ORF">BFS16_05465</name>
</gene>
<protein>
    <submittedName>
        <fullName evidence="3">Uncharacterized protein</fullName>
    </submittedName>
</protein>